<dbReference type="Proteomes" id="UP001597502">
    <property type="component" value="Unassembled WGS sequence"/>
</dbReference>
<sequence>MTIQSQSYSNVAVVGLGKLGLTLAAVFANNRYNVTGADINKDVVASVNRGESHIQNEPGLNHLVLKAHKDKTLSATADTVEAVAKSDIIIVIVPVLVDEQDNTDYQYMDLAIEDIAKGIKKDSLVIIETTLPPGDTEHRFGKKIEEVSGLKPGEDFYLANSPERVYSSQIIHNLKNYPKVVGGINKESLKLASDFYKQALGCDLIKVSSLETAEFSKVAECVYRDVNIALANELAVFAEEKGVNMAEVISASNSQPYSNLHSPGIGVGGHCIPIYPYFFINKGLSDGLTTLSREINDNMAAYAISKVEKQAGSIEGKNILILGLSYRGNVKEPTKSTALLLISQMRDKGAQPFVNDPLFSDREIRQYGATPLSLDDTRCSEMDAIILQAFHQEYSMIDFSQFPRCQLILDGRNKFNKNEISQPGIAYEGIGNEGGL</sequence>
<dbReference type="InterPro" id="IPR006168">
    <property type="entry name" value="G3P_DH_NAD-dep"/>
</dbReference>
<dbReference type="Pfam" id="PF03720">
    <property type="entry name" value="UDPG_MGDP_dh_C"/>
    <property type="match status" value="1"/>
</dbReference>
<reference evidence="7" key="1">
    <citation type="journal article" date="2019" name="Int. J. Syst. Evol. Microbiol.">
        <title>The Global Catalogue of Microorganisms (GCM) 10K type strain sequencing project: providing services to taxonomists for standard genome sequencing and annotation.</title>
        <authorList>
            <consortium name="The Broad Institute Genomics Platform"/>
            <consortium name="The Broad Institute Genome Sequencing Center for Infectious Disease"/>
            <person name="Wu L."/>
            <person name="Ma J."/>
        </authorList>
    </citation>
    <scope>NUCLEOTIDE SEQUENCE [LARGE SCALE GENOMIC DNA]</scope>
    <source>
        <strain evidence="7">TISTR 1535</strain>
    </source>
</reference>
<keyword evidence="3" id="KW-0520">NAD</keyword>
<evidence type="ECO:0000256" key="2">
    <source>
        <dbReference type="ARBA" id="ARBA00023002"/>
    </source>
</evidence>
<dbReference type="InterPro" id="IPR036220">
    <property type="entry name" value="UDP-Glc/GDP-Man_DH_C_sf"/>
</dbReference>
<keyword evidence="7" id="KW-1185">Reference proteome</keyword>
<dbReference type="EMBL" id="JBHUNA010000005">
    <property type="protein sequence ID" value="MFD2759998.1"/>
    <property type="molecule type" value="Genomic_DNA"/>
</dbReference>
<dbReference type="Pfam" id="PF03721">
    <property type="entry name" value="UDPG_MGDP_dh_N"/>
    <property type="match status" value="1"/>
</dbReference>
<comment type="similarity">
    <text evidence="1 4">Belongs to the UDP-glucose/GDP-mannose dehydrogenase family.</text>
</comment>
<dbReference type="PANTHER" id="PTHR43491">
    <property type="entry name" value="UDP-N-ACETYL-D-MANNOSAMINE DEHYDROGENASE"/>
    <property type="match status" value="1"/>
</dbReference>
<dbReference type="PIRSF" id="PIRSF500136">
    <property type="entry name" value="UDP_ManNAc_DH"/>
    <property type="match status" value="1"/>
</dbReference>
<dbReference type="Gene3D" id="3.40.50.720">
    <property type="entry name" value="NAD(P)-binding Rossmann-like Domain"/>
    <property type="match status" value="2"/>
</dbReference>
<dbReference type="InterPro" id="IPR014026">
    <property type="entry name" value="UDP-Glc/GDP-Man_DH_dimer"/>
</dbReference>
<dbReference type="Pfam" id="PF00984">
    <property type="entry name" value="UDPG_MGDP_dh"/>
    <property type="match status" value="1"/>
</dbReference>
<evidence type="ECO:0000256" key="3">
    <source>
        <dbReference type="ARBA" id="ARBA00023027"/>
    </source>
</evidence>
<dbReference type="PANTHER" id="PTHR43491:SF2">
    <property type="entry name" value="UDP-N-ACETYL-D-MANNOSAMINE DEHYDROGENASE"/>
    <property type="match status" value="1"/>
</dbReference>
<gene>
    <name evidence="6" type="ORF">ACFSUO_03235</name>
</gene>
<evidence type="ECO:0000256" key="1">
    <source>
        <dbReference type="ARBA" id="ARBA00006601"/>
    </source>
</evidence>
<accession>A0ABW5V1Z2</accession>
<dbReference type="InterPro" id="IPR014027">
    <property type="entry name" value="UDP-Glc/GDP-Man_DH_C"/>
</dbReference>
<evidence type="ECO:0000313" key="6">
    <source>
        <dbReference type="EMBL" id="MFD2759998.1"/>
    </source>
</evidence>
<evidence type="ECO:0000259" key="5">
    <source>
        <dbReference type="SMART" id="SM00984"/>
    </source>
</evidence>
<dbReference type="NCBIfam" id="TIGR03026">
    <property type="entry name" value="NDP-sugDHase"/>
    <property type="match status" value="1"/>
</dbReference>
<dbReference type="InterPro" id="IPR008927">
    <property type="entry name" value="6-PGluconate_DH-like_C_sf"/>
</dbReference>
<dbReference type="SMART" id="SM00984">
    <property type="entry name" value="UDPG_MGDP_dh_C"/>
    <property type="match status" value="1"/>
</dbReference>
<evidence type="ECO:0000313" key="7">
    <source>
        <dbReference type="Proteomes" id="UP001597502"/>
    </source>
</evidence>
<evidence type="ECO:0000256" key="4">
    <source>
        <dbReference type="PIRNR" id="PIRNR000124"/>
    </source>
</evidence>
<dbReference type="SUPFAM" id="SSF52413">
    <property type="entry name" value="UDP-glucose/GDP-mannose dehydrogenase C-terminal domain"/>
    <property type="match status" value="1"/>
</dbReference>
<dbReference type="InterPro" id="IPR036291">
    <property type="entry name" value="NAD(P)-bd_dom_sf"/>
</dbReference>
<organism evidence="6 7">
    <name type="scientific">Lentibacillus juripiscarius</name>
    <dbReference type="NCBI Taxonomy" id="257446"/>
    <lineage>
        <taxon>Bacteria</taxon>
        <taxon>Bacillati</taxon>
        <taxon>Bacillota</taxon>
        <taxon>Bacilli</taxon>
        <taxon>Bacillales</taxon>
        <taxon>Bacillaceae</taxon>
        <taxon>Lentibacillus</taxon>
    </lineage>
</organism>
<dbReference type="RefSeq" id="WP_382391049.1">
    <property type="nucleotide sequence ID" value="NZ_JBHUNA010000005.1"/>
</dbReference>
<comment type="caution">
    <text evidence="6">The sequence shown here is derived from an EMBL/GenBank/DDBJ whole genome shotgun (WGS) entry which is preliminary data.</text>
</comment>
<dbReference type="InterPro" id="IPR017476">
    <property type="entry name" value="UDP-Glc/GDP-Man"/>
</dbReference>
<dbReference type="InterPro" id="IPR001732">
    <property type="entry name" value="UDP-Glc/GDP-Man_DH_N"/>
</dbReference>
<name>A0ABW5V1Z2_9BACI</name>
<dbReference type="SUPFAM" id="SSF48179">
    <property type="entry name" value="6-phosphogluconate dehydrogenase C-terminal domain-like"/>
    <property type="match status" value="1"/>
</dbReference>
<protein>
    <submittedName>
        <fullName evidence="6">Nucleotide sugar dehydrogenase</fullName>
    </submittedName>
</protein>
<feature type="domain" description="UDP-glucose/GDP-mannose dehydrogenase C-terminal" evidence="5">
    <location>
        <begin position="320"/>
        <end position="417"/>
    </location>
</feature>
<keyword evidence="2" id="KW-0560">Oxidoreductase</keyword>
<dbReference type="InterPro" id="IPR028359">
    <property type="entry name" value="UDP_ManNAc/GlcNAc_DH"/>
</dbReference>
<dbReference type="SUPFAM" id="SSF51735">
    <property type="entry name" value="NAD(P)-binding Rossmann-fold domains"/>
    <property type="match status" value="1"/>
</dbReference>
<proteinExistence type="inferred from homology"/>
<dbReference type="PIRSF" id="PIRSF000124">
    <property type="entry name" value="UDPglc_GDPman_dh"/>
    <property type="match status" value="1"/>
</dbReference>
<dbReference type="PRINTS" id="PR00077">
    <property type="entry name" value="GPDHDRGNASE"/>
</dbReference>